<dbReference type="InterPro" id="IPR050644">
    <property type="entry name" value="PG_Glycine_Bridge_Synth"/>
</dbReference>
<dbReference type="Gene3D" id="3.40.630.30">
    <property type="match status" value="2"/>
</dbReference>
<evidence type="ECO:0000256" key="4">
    <source>
        <dbReference type="ARBA" id="ARBA00022984"/>
    </source>
</evidence>
<organism evidence="7 8">
    <name type="scientific">Candidatus Roizmanbacteria bacterium RIFCSPHIGHO2_12_FULL_33_9</name>
    <dbReference type="NCBI Taxonomy" id="1802045"/>
    <lineage>
        <taxon>Bacteria</taxon>
        <taxon>Candidatus Roizmaniibacteriota</taxon>
    </lineage>
</organism>
<keyword evidence="3" id="KW-0133">Cell shape</keyword>
<sequence length="351" mass="41802">MEIRLIPESFDPQLYNSTTLHPLQSWEWGEARKQTGLKIIRFGEFSGKILKKSYLMTLHKVPMTNFKIGYIPRSGILSKDLLNFLNQIASKENIIFIKFEPYIFKSEIRNPRFARRAKLDSSLEVRRTKWETNSKFKIINSKHPLFTQWTIIMDLSKSEKILMENLKPKTRYNIKLAQKKGVFIKEESNKKGYEIFENLYFETTKRQHYLGHDKNYHRIVWDNMKNKVSHILIAYYKDEPLSAYQLFIYKNRGYYVYGGSSEKHRNFMASNLLMWESLIFCKNQGCTEFDMWGSLSKNYKQSDSYAGFTRFKEGYGGNFTQMIGSYDLVIKSFVYRIYNLAYSFRKFILKI</sequence>
<reference evidence="7 8" key="1">
    <citation type="journal article" date="2016" name="Nat. Commun.">
        <title>Thousands of microbial genomes shed light on interconnected biogeochemical processes in an aquifer system.</title>
        <authorList>
            <person name="Anantharaman K."/>
            <person name="Brown C.T."/>
            <person name="Hug L.A."/>
            <person name="Sharon I."/>
            <person name="Castelle C.J."/>
            <person name="Probst A.J."/>
            <person name="Thomas B.C."/>
            <person name="Singh A."/>
            <person name="Wilkins M.J."/>
            <person name="Karaoz U."/>
            <person name="Brodie E.L."/>
            <person name="Williams K.H."/>
            <person name="Hubbard S.S."/>
            <person name="Banfield J.F."/>
        </authorList>
    </citation>
    <scope>NUCLEOTIDE SEQUENCE [LARGE SCALE GENOMIC DNA]</scope>
</reference>
<keyword evidence="6" id="KW-0961">Cell wall biogenesis/degradation</keyword>
<evidence type="ECO:0000256" key="6">
    <source>
        <dbReference type="ARBA" id="ARBA00023316"/>
    </source>
</evidence>
<evidence type="ECO:0000256" key="1">
    <source>
        <dbReference type="ARBA" id="ARBA00009943"/>
    </source>
</evidence>
<keyword evidence="4" id="KW-0573">Peptidoglycan synthesis</keyword>
<evidence type="ECO:0000256" key="5">
    <source>
        <dbReference type="ARBA" id="ARBA00023315"/>
    </source>
</evidence>
<dbReference type="SUPFAM" id="SSF55729">
    <property type="entry name" value="Acyl-CoA N-acyltransferases (Nat)"/>
    <property type="match status" value="2"/>
</dbReference>
<proteinExistence type="inferred from homology"/>
<evidence type="ECO:0008006" key="9">
    <source>
        <dbReference type="Google" id="ProtNLM"/>
    </source>
</evidence>
<dbReference type="GO" id="GO:0071555">
    <property type="term" value="P:cell wall organization"/>
    <property type="evidence" value="ECO:0007669"/>
    <property type="project" value="UniProtKB-KW"/>
</dbReference>
<dbReference type="PROSITE" id="PS51191">
    <property type="entry name" value="FEMABX"/>
    <property type="match status" value="1"/>
</dbReference>
<dbReference type="EMBL" id="MFZV01000050">
    <property type="protein sequence ID" value="OGK30186.1"/>
    <property type="molecule type" value="Genomic_DNA"/>
</dbReference>
<accession>A0A1F7HGT2</accession>
<dbReference type="InterPro" id="IPR003447">
    <property type="entry name" value="FEMABX"/>
</dbReference>
<dbReference type="GO" id="GO:0016755">
    <property type="term" value="F:aminoacyltransferase activity"/>
    <property type="evidence" value="ECO:0007669"/>
    <property type="project" value="InterPro"/>
</dbReference>
<keyword evidence="5" id="KW-0012">Acyltransferase</keyword>
<dbReference type="AlphaFoldDB" id="A0A1F7HGT2"/>
<evidence type="ECO:0000256" key="2">
    <source>
        <dbReference type="ARBA" id="ARBA00022679"/>
    </source>
</evidence>
<dbReference type="GO" id="GO:0008360">
    <property type="term" value="P:regulation of cell shape"/>
    <property type="evidence" value="ECO:0007669"/>
    <property type="project" value="UniProtKB-KW"/>
</dbReference>
<protein>
    <recommendedName>
        <fullName evidence="9">BioF2-like acetyltransferase domain-containing protein</fullName>
    </recommendedName>
</protein>
<dbReference type="GO" id="GO:0009252">
    <property type="term" value="P:peptidoglycan biosynthetic process"/>
    <property type="evidence" value="ECO:0007669"/>
    <property type="project" value="UniProtKB-KW"/>
</dbReference>
<dbReference type="PANTHER" id="PTHR36174">
    <property type="entry name" value="LIPID II:GLYCINE GLYCYLTRANSFERASE"/>
    <property type="match status" value="1"/>
</dbReference>
<dbReference type="Pfam" id="PF02388">
    <property type="entry name" value="FemAB"/>
    <property type="match status" value="2"/>
</dbReference>
<name>A0A1F7HGT2_9BACT</name>
<dbReference type="Proteomes" id="UP000177199">
    <property type="component" value="Unassembled WGS sequence"/>
</dbReference>
<evidence type="ECO:0000313" key="8">
    <source>
        <dbReference type="Proteomes" id="UP000177199"/>
    </source>
</evidence>
<dbReference type="PANTHER" id="PTHR36174:SF1">
    <property type="entry name" value="LIPID II:GLYCINE GLYCYLTRANSFERASE"/>
    <property type="match status" value="1"/>
</dbReference>
<keyword evidence="2" id="KW-0808">Transferase</keyword>
<evidence type="ECO:0000256" key="3">
    <source>
        <dbReference type="ARBA" id="ARBA00022960"/>
    </source>
</evidence>
<gene>
    <name evidence="7" type="ORF">A3F29_00820</name>
</gene>
<evidence type="ECO:0000313" key="7">
    <source>
        <dbReference type="EMBL" id="OGK30186.1"/>
    </source>
</evidence>
<comment type="similarity">
    <text evidence="1">Belongs to the FemABX family.</text>
</comment>
<dbReference type="InterPro" id="IPR016181">
    <property type="entry name" value="Acyl_CoA_acyltransferase"/>
</dbReference>
<comment type="caution">
    <text evidence="7">The sequence shown here is derived from an EMBL/GenBank/DDBJ whole genome shotgun (WGS) entry which is preliminary data.</text>
</comment>